<accession>A0A7Y9T2E8</accession>
<evidence type="ECO:0000313" key="1">
    <source>
        <dbReference type="EMBL" id="NYF51101.1"/>
    </source>
</evidence>
<protein>
    <submittedName>
        <fullName evidence="1">Uncharacterized protein</fullName>
    </submittedName>
</protein>
<dbReference type="Gene3D" id="3.20.20.80">
    <property type="entry name" value="Glycosidases"/>
    <property type="match status" value="1"/>
</dbReference>
<evidence type="ECO:0000313" key="2">
    <source>
        <dbReference type="Proteomes" id="UP000534186"/>
    </source>
</evidence>
<dbReference type="EMBL" id="JACCCV010000001">
    <property type="protein sequence ID" value="NYF51101.1"/>
    <property type="molecule type" value="Genomic_DNA"/>
</dbReference>
<gene>
    <name evidence="1" type="ORF">HDF12_001466</name>
</gene>
<sequence length="417" mass="46053">MADTANDTFAGLPADEKKREATISQWYSYEKTQQGRDRYPASGTPCDRSFQNGYLGRLYANEIFEDTALVPHFTNRFLKMAQYLKSFPALGALEMFNEPNFVETHKPGFARTIAQIRKSLYERDPSLRAIPLYSGVAAWDEAIAKNLEAVGDLALEPYINVHSYAKAEADPQVVQQGIEKTVAYLRRVAPNKQVVIAEAGVSDAIYDLNRHEEFFNAFLNGKVAAHAGIWMWGTFADDAIPQPNFKWEYNSTALSGGAYRNLLIATQVEDTYRRGKPAEFTGAVLHKAHTEPVTINQIGEQDANPLWRLRWQITVGPEHFVSISRAGILTRVAAAMRGVLSDPGSIVAIDAAANKSAWAEIVAHGNGWEMNIYQCATAGSNAPTAPTPPYVIEYAGRLGRADFKTCSQSSLVDRGLL</sequence>
<name>A0A7Y9T2E8_9BACT</name>
<dbReference type="SUPFAM" id="SSF51445">
    <property type="entry name" value="(Trans)glycosidases"/>
    <property type="match status" value="1"/>
</dbReference>
<proteinExistence type="predicted"/>
<dbReference type="AlphaFoldDB" id="A0A7Y9T2E8"/>
<organism evidence="1 2">
    <name type="scientific">Tunturiibacter lichenicola</name>
    <dbReference type="NCBI Taxonomy" id="2051959"/>
    <lineage>
        <taxon>Bacteria</taxon>
        <taxon>Pseudomonadati</taxon>
        <taxon>Acidobacteriota</taxon>
        <taxon>Terriglobia</taxon>
        <taxon>Terriglobales</taxon>
        <taxon>Acidobacteriaceae</taxon>
        <taxon>Tunturiibacter</taxon>
    </lineage>
</organism>
<reference evidence="1 2" key="1">
    <citation type="submission" date="2020-07" db="EMBL/GenBank/DDBJ databases">
        <title>Genomic Encyclopedia of Type Strains, Phase IV (KMG-V): Genome sequencing to study the core and pangenomes of soil and plant-associated prokaryotes.</title>
        <authorList>
            <person name="Whitman W."/>
        </authorList>
    </citation>
    <scope>NUCLEOTIDE SEQUENCE [LARGE SCALE GENOMIC DNA]</scope>
    <source>
        <strain evidence="1 2">M8UP30</strain>
    </source>
</reference>
<dbReference type="InterPro" id="IPR017853">
    <property type="entry name" value="GH"/>
</dbReference>
<comment type="caution">
    <text evidence="1">The sequence shown here is derived from an EMBL/GenBank/DDBJ whole genome shotgun (WGS) entry which is preliminary data.</text>
</comment>
<dbReference type="Proteomes" id="UP000534186">
    <property type="component" value="Unassembled WGS sequence"/>
</dbReference>